<dbReference type="EC" id="2.7.11.1" evidence="1"/>
<evidence type="ECO:0000256" key="8">
    <source>
        <dbReference type="SAM" id="MobiDB-lite"/>
    </source>
</evidence>
<evidence type="ECO:0000256" key="4">
    <source>
        <dbReference type="ARBA" id="ARBA00022741"/>
    </source>
</evidence>
<dbReference type="AlphaFoldDB" id="A0A239B509"/>
<feature type="domain" description="Protein kinase" evidence="10">
    <location>
        <begin position="12"/>
        <end position="269"/>
    </location>
</feature>
<dbReference type="PANTHER" id="PTHR43289:SF6">
    <property type="entry name" value="SERINE_THREONINE-PROTEIN KINASE NEKL-3"/>
    <property type="match status" value="1"/>
</dbReference>
<keyword evidence="4 7" id="KW-0547">Nucleotide-binding</keyword>
<dbReference type="PROSITE" id="PS00108">
    <property type="entry name" value="PROTEIN_KINASE_ST"/>
    <property type="match status" value="1"/>
</dbReference>
<keyword evidence="2 11" id="KW-0723">Serine/threonine-protein kinase</keyword>
<keyword evidence="5 11" id="KW-0418">Kinase</keyword>
<dbReference type="InterPro" id="IPR011009">
    <property type="entry name" value="Kinase-like_dom_sf"/>
</dbReference>
<dbReference type="GO" id="GO:0005524">
    <property type="term" value="F:ATP binding"/>
    <property type="evidence" value="ECO:0007669"/>
    <property type="project" value="UniProtKB-UniRule"/>
</dbReference>
<dbReference type="Proteomes" id="UP000198282">
    <property type="component" value="Unassembled WGS sequence"/>
</dbReference>
<keyword evidence="12" id="KW-1185">Reference proteome</keyword>
<dbReference type="SMART" id="SM00220">
    <property type="entry name" value="S_TKc"/>
    <property type="match status" value="1"/>
</dbReference>
<dbReference type="SUPFAM" id="SSF56112">
    <property type="entry name" value="Protein kinase-like (PK-like)"/>
    <property type="match status" value="1"/>
</dbReference>
<dbReference type="InterPro" id="IPR000719">
    <property type="entry name" value="Prot_kinase_dom"/>
</dbReference>
<dbReference type="InterPro" id="IPR008271">
    <property type="entry name" value="Ser/Thr_kinase_AS"/>
</dbReference>
<dbReference type="GO" id="GO:0004674">
    <property type="term" value="F:protein serine/threonine kinase activity"/>
    <property type="evidence" value="ECO:0007669"/>
    <property type="project" value="UniProtKB-KW"/>
</dbReference>
<dbReference type="EMBL" id="FZOD01000002">
    <property type="protein sequence ID" value="SNS02632.1"/>
    <property type="molecule type" value="Genomic_DNA"/>
</dbReference>
<feature type="region of interest" description="Disordered" evidence="8">
    <location>
        <begin position="274"/>
        <end position="342"/>
    </location>
</feature>
<evidence type="ECO:0000256" key="5">
    <source>
        <dbReference type="ARBA" id="ARBA00022777"/>
    </source>
</evidence>
<evidence type="ECO:0000313" key="12">
    <source>
        <dbReference type="Proteomes" id="UP000198282"/>
    </source>
</evidence>
<gene>
    <name evidence="11" type="ORF">SAMN05216276_1002347</name>
</gene>
<evidence type="ECO:0000256" key="6">
    <source>
        <dbReference type="ARBA" id="ARBA00022840"/>
    </source>
</evidence>
<dbReference type="PROSITE" id="PS00107">
    <property type="entry name" value="PROTEIN_KINASE_ATP"/>
    <property type="match status" value="1"/>
</dbReference>
<keyword evidence="9" id="KW-0472">Membrane</keyword>
<keyword evidence="9" id="KW-0812">Transmembrane</keyword>
<evidence type="ECO:0000259" key="10">
    <source>
        <dbReference type="PROSITE" id="PS50011"/>
    </source>
</evidence>
<evidence type="ECO:0000313" key="11">
    <source>
        <dbReference type="EMBL" id="SNS02632.1"/>
    </source>
</evidence>
<keyword evidence="3" id="KW-0808">Transferase</keyword>
<dbReference type="RefSeq" id="WP_218825103.1">
    <property type="nucleotide sequence ID" value="NZ_FZOD01000002.1"/>
</dbReference>
<evidence type="ECO:0000256" key="2">
    <source>
        <dbReference type="ARBA" id="ARBA00022527"/>
    </source>
</evidence>
<evidence type="ECO:0000256" key="3">
    <source>
        <dbReference type="ARBA" id="ARBA00022679"/>
    </source>
</evidence>
<keyword evidence="9" id="KW-1133">Transmembrane helix</keyword>
<dbReference type="PROSITE" id="PS50011">
    <property type="entry name" value="PROTEIN_KINASE_DOM"/>
    <property type="match status" value="1"/>
</dbReference>
<dbReference type="PANTHER" id="PTHR43289">
    <property type="entry name" value="MITOGEN-ACTIVATED PROTEIN KINASE KINASE KINASE 20-RELATED"/>
    <property type="match status" value="1"/>
</dbReference>
<evidence type="ECO:0000256" key="7">
    <source>
        <dbReference type="PROSITE-ProRule" id="PRU10141"/>
    </source>
</evidence>
<protein>
    <recommendedName>
        <fullName evidence="1">non-specific serine/threonine protein kinase</fullName>
        <ecNumber evidence="1">2.7.11.1</ecNumber>
    </recommendedName>
</protein>
<sequence length="551" mass="57830">MAETGAIAVPGYEVSGVLGQGGFGIVYRARQLAVEREVALKVDNRVLVSERDRRRFMREVTAAGSLSGHPHVAHVYDAGVLPDGRPYMVLELCPGGSLSDRMRTEKRLPPAEVADIGIRIADALSAAHAAGVLHRDIKPANILINRYGNVVLADFGLATMPSSGAEVSVTRESLTPAYAPPEAFELTEPSAAGDVYSLAATLYALLSGRPPRFPEGGVVNLAVVVALHRLPIPDIPGVPPELTALLRQAMATDPEQRTPSVAALRDALIDLHLDQGAPAPRPTPHPVSPPASPPAQPFASAPSPYGMPPVRPAAGREPIHTHLTSPGLRRSASTQAPMKAAGAHGTSNSQVYVAVAAAFLILLVAGVGVMFLENGGQNPFGWQQPPPFPPPPRGDAPPDTLAKDGAAPAKAPEVATETTSCPAAAVPGARAACVKEAECWSGLLDVMGDVSAKRIACEESHVWETFAIAPLPSDSLTYDSRALEKHPTVKKVCATPIMLASRYGDARSVASAKWQSTVLPPSKEQFGGGMRVYRCLGSVLGSEKPGTRFRP</sequence>
<feature type="compositionally biased region" description="Pro residues" evidence="8">
    <location>
        <begin position="279"/>
        <end position="296"/>
    </location>
</feature>
<accession>A0A239B509</accession>
<name>A0A239B509_9ACTN</name>
<feature type="region of interest" description="Disordered" evidence="8">
    <location>
        <begin position="380"/>
        <end position="410"/>
    </location>
</feature>
<feature type="binding site" evidence="7">
    <location>
        <position position="41"/>
    </location>
    <ligand>
        <name>ATP</name>
        <dbReference type="ChEBI" id="CHEBI:30616"/>
    </ligand>
</feature>
<dbReference type="Gene3D" id="1.10.510.10">
    <property type="entry name" value="Transferase(Phosphotransferase) domain 1"/>
    <property type="match status" value="1"/>
</dbReference>
<evidence type="ECO:0000256" key="1">
    <source>
        <dbReference type="ARBA" id="ARBA00012513"/>
    </source>
</evidence>
<feature type="compositionally biased region" description="Pro residues" evidence="8">
    <location>
        <begin position="384"/>
        <end position="395"/>
    </location>
</feature>
<dbReference type="Pfam" id="PF00069">
    <property type="entry name" value="Pkinase"/>
    <property type="match status" value="1"/>
</dbReference>
<evidence type="ECO:0000256" key="9">
    <source>
        <dbReference type="SAM" id="Phobius"/>
    </source>
</evidence>
<dbReference type="CDD" id="cd14014">
    <property type="entry name" value="STKc_PknB_like"/>
    <property type="match status" value="1"/>
</dbReference>
<keyword evidence="6 7" id="KW-0067">ATP-binding</keyword>
<feature type="transmembrane region" description="Helical" evidence="9">
    <location>
        <begin position="351"/>
        <end position="372"/>
    </location>
</feature>
<organism evidence="11 12">
    <name type="scientific">Streptosporangium subroseum</name>
    <dbReference type="NCBI Taxonomy" id="106412"/>
    <lineage>
        <taxon>Bacteria</taxon>
        <taxon>Bacillati</taxon>
        <taxon>Actinomycetota</taxon>
        <taxon>Actinomycetes</taxon>
        <taxon>Streptosporangiales</taxon>
        <taxon>Streptosporangiaceae</taxon>
        <taxon>Streptosporangium</taxon>
    </lineage>
</organism>
<dbReference type="InterPro" id="IPR017441">
    <property type="entry name" value="Protein_kinase_ATP_BS"/>
</dbReference>
<proteinExistence type="predicted"/>
<reference evidence="11 12" key="1">
    <citation type="submission" date="2017-06" db="EMBL/GenBank/DDBJ databases">
        <authorList>
            <person name="Kim H.J."/>
            <person name="Triplett B.A."/>
        </authorList>
    </citation>
    <scope>NUCLEOTIDE SEQUENCE [LARGE SCALE GENOMIC DNA]</scope>
    <source>
        <strain evidence="11 12">CGMCC 4.2132</strain>
    </source>
</reference>